<dbReference type="InterPro" id="IPR021109">
    <property type="entry name" value="Peptidase_aspartic_dom_sf"/>
</dbReference>
<dbReference type="Proteomes" id="UP000643701">
    <property type="component" value="Unassembled WGS sequence"/>
</dbReference>
<proteinExistence type="predicted"/>
<comment type="caution">
    <text evidence="2">The sequence shown here is derived from an EMBL/GenBank/DDBJ whole genome shotgun (WGS) entry which is preliminary data.</text>
</comment>
<dbReference type="SUPFAM" id="SSF50630">
    <property type="entry name" value="Acid proteases"/>
    <property type="match status" value="1"/>
</dbReference>
<dbReference type="Gene3D" id="2.40.70.10">
    <property type="entry name" value="Acid Proteases"/>
    <property type="match status" value="1"/>
</dbReference>
<feature type="domain" description="Retropepsin-like aspartic endopeptidase" evidence="1">
    <location>
        <begin position="5"/>
        <end position="135"/>
    </location>
</feature>
<gene>
    <name evidence="2" type="ORF">G7034_06720</name>
</gene>
<dbReference type="RefSeq" id="WP_166400201.1">
    <property type="nucleotide sequence ID" value="NZ_JAANAS010000048.1"/>
</dbReference>
<reference evidence="2" key="1">
    <citation type="submission" date="2020-03" db="EMBL/GenBank/DDBJ databases">
        <title>Psychroflexus Maritimus sp. nov., isolate from marine sediment.</title>
        <authorList>
            <person name="Zhong Y.-L."/>
        </authorList>
    </citation>
    <scope>NUCLEOTIDE SEQUENCE</scope>
    <source>
        <strain evidence="2">C1</strain>
    </source>
</reference>
<name>A0A967DZ88_9FLAO</name>
<keyword evidence="3" id="KW-1185">Reference proteome</keyword>
<evidence type="ECO:0000313" key="3">
    <source>
        <dbReference type="Proteomes" id="UP000643701"/>
    </source>
</evidence>
<dbReference type="EMBL" id="JAANAS010000048">
    <property type="protein sequence ID" value="NGZ89943.1"/>
    <property type="molecule type" value="Genomic_DNA"/>
</dbReference>
<protein>
    <submittedName>
        <fullName evidence="2">Peptidase</fullName>
    </submittedName>
</protein>
<dbReference type="AlphaFoldDB" id="A0A967DZ88"/>
<dbReference type="PANTHER" id="PTHR38037:SF2">
    <property type="entry name" value="ATP-DEPENDENT ZINC PROTEASE DOMAIN-CONTAINING PROTEIN-RELATED"/>
    <property type="match status" value="1"/>
</dbReference>
<dbReference type="Pfam" id="PF05618">
    <property type="entry name" value="Zn_protease"/>
    <property type="match status" value="1"/>
</dbReference>
<accession>A0A967DZ88</accession>
<evidence type="ECO:0000313" key="2">
    <source>
        <dbReference type="EMBL" id="NGZ89943.1"/>
    </source>
</evidence>
<evidence type="ECO:0000259" key="1">
    <source>
        <dbReference type="Pfam" id="PF05618"/>
    </source>
</evidence>
<dbReference type="InterPro" id="IPR008503">
    <property type="entry name" value="Asp_endopeptidase"/>
</dbReference>
<sequence length="141" mass="16273">MKKIIGRRDHADFPKLALENVPIKIDTGAYTSSIHCDDFRIENKVLYATFSDGEKNSKNTAKEISFTTFEEIKVRSSNGQLQKRYQIKTDIKLFGKIYKISLSLANRNKMKNPVLIGRKFLNKKFIVDTDLEDVSQKMKHS</sequence>
<dbReference type="PANTHER" id="PTHR38037">
    <property type="entry name" value="ZN_PROTEASE DOMAIN-CONTAINING PROTEIN"/>
    <property type="match status" value="1"/>
</dbReference>
<organism evidence="2 3">
    <name type="scientific">Psychroflexus maritimus</name>
    <dbReference type="NCBI Taxonomy" id="2714865"/>
    <lineage>
        <taxon>Bacteria</taxon>
        <taxon>Pseudomonadati</taxon>
        <taxon>Bacteroidota</taxon>
        <taxon>Flavobacteriia</taxon>
        <taxon>Flavobacteriales</taxon>
        <taxon>Flavobacteriaceae</taxon>
        <taxon>Psychroflexus</taxon>
    </lineage>
</organism>